<name>A0A4Q0YP18_9GAMM</name>
<dbReference type="RefSeq" id="WP_129124051.1">
    <property type="nucleotide sequence ID" value="NZ_PEIB01000042.1"/>
</dbReference>
<sequence length="79" mass="8902">MKKLLLALSAVMCLSATNFALADNSEQRLSKPSAKCEECYWTLVKVTKTFYNPGTGKMETATWYEKEYRCVPACVVKPD</sequence>
<evidence type="ECO:0000313" key="3">
    <source>
        <dbReference type="Proteomes" id="UP000290287"/>
    </source>
</evidence>
<dbReference type="EMBL" id="PEIB01000042">
    <property type="protein sequence ID" value="RXJ70871.1"/>
    <property type="molecule type" value="Genomic_DNA"/>
</dbReference>
<organism evidence="2 3">
    <name type="scientific">Veronia nyctiphanis</name>
    <dbReference type="NCBI Taxonomy" id="1278244"/>
    <lineage>
        <taxon>Bacteria</taxon>
        <taxon>Pseudomonadati</taxon>
        <taxon>Pseudomonadota</taxon>
        <taxon>Gammaproteobacteria</taxon>
        <taxon>Vibrionales</taxon>
        <taxon>Vibrionaceae</taxon>
        <taxon>Veronia</taxon>
    </lineage>
</organism>
<gene>
    <name evidence="2" type="ORF">CS022_22070</name>
</gene>
<feature type="chain" id="PRO_5020432348" evidence="1">
    <location>
        <begin position="23"/>
        <end position="79"/>
    </location>
</feature>
<dbReference type="AlphaFoldDB" id="A0A4Q0YP18"/>
<keyword evidence="1" id="KW-0732">Signal</keyword>
<dbReference type="Proteomes" id="UP000290287">
    <property type="component" value="Unassembled WGS sequence"/>
</dbReference>
<evidence type="ECO:0000313" key="2">
    <source>
        <dbReference type="EMBL" id="RXJ70871.1"/>
    </source>
</evidence>
<keyword evidence="3" id="KW-1185">Reference proteome</keyword>
<comment type="caution">
    <text evidence="2">The sequence shown here is derived from an EMBL/GenBank/DDBJ whole genome shotgun (WGS) entry which is preliminary data.</text>
</comment>
<protein>
    <submittedName>
        <fullName evidence="2">Uncharacterized protein</fullName>
    </submittedName>
</protein>
<evidence type="ECO:0000256" key="1">
    <source>
        <dbReference type="SAM" id="SignalP"/>
    </source>
</evidence>
<feature type="signal peptide" evidence="1">
    <location>
        <begin position="1"/>
        <end position="22"/>
    </location>
</feature>
<proteinExistence type="predicted"/>
<accession>A0A4Q0YP18</accession>
<reference evidence="2 3" key="1">
    <citation type="submission" date="2017-10" db="EMBL/GenBank/DDBJ databases">
        <title>Nyctiphanis sp. nov., isolated from the stomach of the euphausiid Nyctiphanes simplex (Hansen, 1911) in the Gulf of California.</title>
        <authorList>
            <person name="Gomez-Gil B."/>
            <person name="Aguilar-Mendez M."/>
            <person name="Lopez-Cortes A."/>
            <person name="Gomez-Gutierrez J."/>
            <person name="Roque A."/>
            <person name="Lang E."/>
            <person name="Gonzalez-Castillo A."/>
        </authorList>
    </citation>
    <scope>NUCLEOTIDE SEQUENCE [LARGE SCALE GENOMIC DNA]</scope>
    <source>
        <strain evidence="2 3">CAIM 600</strain>
    </source>
</reference>